<organism evidence="1 2">
    <name type="scientific">Pseudoflavonifractor capillosus ATCC 29799</name>
    <dbReference type="NCBI Taxonomy" id="411467"/>
    <lineage>
        <taxon>Bacteria</taxon>
        <taxon>Bacillati</taxon>
        <taxon>Bacillota</taxon>
        <taxon>Clostridia</taxon>
        <taxon>Eubacteriales</taxon>
        <taxon>Oscillospiraceae</taxon>
        <taxon>Pseudoflavonifractor</taxon>
    </lineage>
</organism>
<dbReference type="SUPFAM" id="SSF69318">
    <property type="entry name" value="Integrin alpha N-terminal domain"/>
    <property type="match status" value="1"/>
</dbReference>
<name>A6NRW5_9FIRM</name>
<dbReference type="STRING" id="411467.BACCAP_00943"/>
<dbReference type="InterPro" id="IPR028994">
    <property type="entry name" value="Integrin_alpha_N"/>
</dbReference>
<evidence type="ECO:0000313" key="2">
    <source>
        <dbReference type="Proteomes" id="UP000003639"/>
    </source>
</evidence>
<dbReference type="EMBL" id="AAXG02000007">
    <property type="protein sequence ID" value="EDN01003.1"/>
    <property type="molecule type" value="Genomic_DNA"/>
</dbReference>
<gene>
    <name evidence="1" type="ORF">BACCAP_00943</name>
</gene>
<protein>
    <submittedName>
        <fullName evidence="1">Uncharacterized protein</fullName>
    </submittedName>
</protein>
<reference evidence="1 2" key="1">
    <citation type="submission" date="2007-04" db="EMBL/GenBank/DDBJ databases">
        <authorList>
            <person name="Fulton L."/>
            <person name="Clifton S."/>
            <person name="Fulton B."/>
            <person name="Xu J."/>
            <person name="Minx P."/>
            <person name="Pepin K.H."/>
            <person name="Johnson M."/>
            <person name="Thiruvilangam P."/>
            <person name="Bhonagiri V."/>
            <person name="Nash W.E."/>
            <person name="Mardis E.R."/>
            <person name="Wilson R.K."/>
        </authorList>
    </citation>
    <scope>NUCLEOTIDE SEQUENCE [LARGE SCALE GENOMIC DNA]</scope>
    <source>
        <strain evidence="1 2">ATCC 29799</strain>
    </source>
</reference>
<proteinExistence type="predicted"/>
<dbReference type="Proteomes" id="UP000003639">
    <property type="component" value="Unassembled WGS sequence"/>
</dbReference>
<keyword evidence="2" id="KW-1185">Reference proteome</keyword>
<reference evidence="1 2" key="2">
    <citation type="submission" date="2007-06" db="EMBL/GenBank/DDBJ databases">
        <title>Draft genome sequence of Pseudoflavonifractor capillosus ATCC 29799.</title>
        <authorList>
            <person name="Sudarsanam P."/>
            <person name="Ley R."/>
            <person name="Guruge J."/>
            <person name="Turnbaugh P.J."/>
            <person name="Mahowald M."/>
            <person name="Liep D."/>
            <person name="Gordon J."/>
        </authorList>
    </citation>
    <scope>NUCLEOTIDE SEQUENCE [LARGE SCALE GENOMIC DNA]</scope>
    <source>
        <strain evidence="1 2">ATCC 29799</strain>
    </source>
</reference>
<comment type="caution">
    <text evidence="1">The sequence shown here is derived from an EMBL/GenBank/DDBJ whole genome shotgun (WGS) entry which is preliminary data.</text>
</comment>
<dbReference type="AlphaFoldDB" id="A6NRW5"/>
<sequence length="541" mass="59871">MSCRTEEGEKTTLSVQPTDATPVFSLTGPGEETVPFSNLLGLQGTVRHEVTEDGNHWYTYQAQLANGTSFALADASGAVFHLDLDGDGQMELVDYDASVGSIEVWRRWPDGSIRELELREAAANHFGLKGESWRLVNLTFHPEDITVTISSTEKEETVPLSLLLEEARSGSIVLAAPDAQNPEGTPLSTVLPFGTYSVFYEKLNLDGEGEEDDSLIVTCFDYDSPQGALTVAEATLGTGATLTWTCDDTGSPNILPAHLISAERQSIVLRMLHRATNNGAATYYILDAGNGVLTEKARLGTMEGADSGDLAPDDQLQFDSALDSRPDGLDTLRISTMYPDKWHTRYGSLFWDGAEFVWETDTRFIDTESLTLADGREMTVKLSGPVSQVEESEYYNLCYDLVEIWDGDTLLQTITPAFPLPEPYVFDEDTKREITIPEENYLPGFSAAAMLHNVDIRDINFDGSEDLGLPCDSTHYDTHAWYVWDGANQQFRYAFSLEGHPTIDAEGQRIIEHRFEEGDNAYSFNARGQLVWMGPVDTLKE</sequence>
<accession>A6NRW5</accession>
<dbReference type="PROSITE" id="PS00018">
    <property type="entry name" value="EF_HAND_1"/>
    <property type="match status" value="1"/>
</dbReference>
<dbReference type="InterPro" id="IPR018247">
    <property type="entry name" value="EF_Hand_1_Ca_BS"/>
</dbReference>
<evidence type="ECO:0000313" key="1">
    <source>
        <dbReference type="EMBL" id="EDN01003.1"/>
    </source>
</evidence>